<accession>K1KIB9</accession>
<evidence type="ECO:0000313" key="2">
    <source>
        <dbReference type="Proteomes" id="UP000005835"/>
    </source>
</evidence>
<dbReference type="PATRIC" id="fig|742823.3.peg.916"/>
<dbReference type="EMBL" id="ADMG01000023">
    <property type="protein sequence ID" value="EKB31514.1"/>
    <property type="molecule type" value="Genomic_DNA"/>
</dbReference>
<organism evidence="1 2">
    <name type="scientific">Sutterella wadsworthensis 2_1_59BFAA</name>
    <dbReference type="NCBI Taxonomy" id="742823"/>
    <lineage>
        <taxon>Bacteria</taxon>
        <taxon>Pseudomonadati</taxon>
        <taxon>Pseudomonadota</taxon>
        <taxon>Betaproteobacteria</taxon>
        <taxon>Burkholderiales</taxon>
        <taxon>Sutterellaceae</taxon>
        <taxon>Sutterella</taxon>
    </lineage>
</organism>
<dbReference type="AlphaFoldDB" id="K1KIB9"/>
<sequence length="141" mass="16324">MKKYSDKGWNWLIDHYPHEPGRYWFEGFNPVEGYPNKPDLTRKDIHVLADVDDITHPLDATAVTNGEPLYNLFFFATLPGADNLVRFKRFDEEAKREAEEEKSMRVERIEKGRMQAEKIRIMAAPSPNWFDAIVCAGDAHA</sequence>
<dbReference type="HOGENOM" id="CLU_1824339_0_0_4"/>
<reference evidence="1 2" key="1">
    <citation type="submission" date="2012-05" db="EMBL/GenBank/DDBJ databases">
        <title>The Genome Sequence of Sutterella wadsworthensis 2_1_59BFAA.</title>
        <authorList>
            <consortium name="The Broad Institute Genome Sequencing Platform"/>
            <person name="Earl A."/>
            <person name="Ward D."/>
            <person name="Feldgarden M."/>
            <person name="Gevers D."/>
            <person name="Daigneault M."/>
            <person name="Strauss J."/>
            <person name="Allen-Vercoe E."/>
            <person name="Walker B."/>
            <person name="Young S.K."/>
            <person name="Zeng Q."/>
            <person name="Gargeya S."/>
            <person name="Fitzgerald M."/>
            <person name="Haas B."/>
            <person name="Abouelleil A."/>
            <person name="Alvarado L."/>
            <person name="Arachchi H.M."/>
            <person name="Berlin A.M."/>
            <person name="Chapman S.B."/>
            <person name="Goldberg J."/>
            <person name="Griggs A."/>
            <person name="Gujja S."/>
            <person name="Hansen M."/>
            <person name="Howarth C."/>
            <person name="Imamovic A."/>
            <person name="Larimer J."/>
            <person name="McCowen C."/>
            <person name="Montmayeur A."/>
            <person name="Murphy C."/>
            <person name="Neiman D."/>
            <person name="Pearson M."/>
            <person name="Priest M."/>
            <person name="Roberts A."/>
            <person name="Saif S."/>
            <person name="Shea T."/>
            <person name="Sisk P."/>
            <person name="Sykes S."/>
            <person name="Wortman J."/>
            <person name="Nusbaum C."/>
            <person name="Birren B."/>
        </authorList>
    </citation>
    <scope>NUCLEOTIDE SEQUENCE [LARGE SCALE GENOMIC DNA]</scope>
    <source>
        <strain evidence="1 2">2_1_59BFAA</strain>
    </source>
</reference>
<keyword evidence="2" id="KW-1185">Reference proteome</keyword>
<comment type="caution">
    <text evidence="1">The sequence shown here is derived from an EMBL/GenBank/DDBJ whole genome shotgun (WGS) entry which is preliminary data.</text>
</comment>
<protein>
    <submittedName>
        <fullName evidence="1">Uncharacterized protein</fullName>
    </submittedName>
</protein>
<evidence type="ECO:0000313" key="1">
    <source>
        <dbReference type="EMBL" id="EKB31514.1"/>
    </source>
</evidence>
<dbReference type="Proteomes" id="UP000005835">
    <property type="component" value="Unassembled WGS sequence"/>
</dbReference>
<dbReference type="STRING" id="742823.HMPREF9465_00913"/>
<proteinExistence type="predicted"/>
<gene>
    <name evidence="1" type="ORF">HMPREF9465_00913</name>
</gene>
<name>K1KIB9_9BURK</name>